<keyword evidence="3" id="KW-1185">Reference proteome</keyword>
<evidence type="ECO:0000256" key="1">
    <source>
        <dbReference type="SAM" id="Phobius"/>
    </source>
</evidence>
<proteinExistence type="predicted"/>
<dbReference type="RefSeq" id="WP_263844079.1">
    <property type="nucleotide sequence ID" value="NZ_JALIEB010000005.1"/>
</dbReference>
<accession>A0ABT3BDW0</accession>
<evidence type="ECO:0000313" key="2">
    <source>
        <dbReference type="EMBL" id="MCV3271761.1"/>
    </source>
</evidence>
<protein>
    <submittedName>
        <fullName evidence="2">DUF2165 domain-containing protein</fullName>
    </submittedName>
</protein>
<feature type="transmembrane region" description="Helical" evidence="1">
    <location>
        <begin position="75"/>
        <end position="98"/>
    </location>
</feature>
<evidence type="ECO:0000313" key="3">
    <source>
        <dbReference type="Proteomes" id="UP001208690"/>
    </source>
</evidence>
<dbReference type="Proteomes" id="UP001208690">
    <property type="component" value="Unassembled WGS sequence"/>
</dbReference>
<organism evidence="2 3">
    <name type="scientific">Roseobacter sinensis</name>
    <dbReference type="NCBI Taxonomy" id="2931391"/>
    <lineage>
        <taxon>Bacteria</taxon>
        <taxon>Pseudomonadati</taxon>
        <taxon>Pseudomonadota</taxon>
        <taxon>Alphaproteobacteria</taxon>
        <taxon>Rhodobacterales</taxon>
        <taxon>Roseobacteraceae</taxon>
        <taxon>Roseobacter</taxon>
    </lineage>
</organism>
<dbReference type="Pfam" id="PF09933">
    <property type="entry name" value="DUF2165"/>
    <property type="match status" value="1"/>
</dbReference>
<sequence length="162" mass="17826">METAVLVAQALATGLIAAWLSLGLRDNLLYPSVNETYTAQVLAMTRMQADYPEEFQQVAHRAITDRRLQSLAFKLVVLAESVACLMLWIGTIGLLMALAGTALPETGRMLALLGALSFTTVWATFLIVGNHFCYWFCHEGAQNTHFQMTLWGLATMVLLCQG</sequence>
<comment type="caution">
    <text evidence="2">The sequence shown here is derived from an EMBL/GenBank/DDBJ whole genome shotgun (WGS) entry which is preliminary data.</text>
</comment>
<gene>
    <name evidence="2" type="ORF">MUB52_10005</name>
</gene>
<keyword evidence="1" id="KW-1133">Transmembrane helix</keyword>
<reference evidence="2 3" key="1">
    <citation type="submission" date="2022-04" db="EMBL/GenBank/DDBJ databases">
        <title>Roseobacter sp. WL0113 is a bacterium isolated from neritic sediment.</title>
        <authorList>
            <person name="Wang L."/>
            <person name="He W."/>
            <person name="Zhang D.-F."/>
        </authorList>
    </citation>
    <scope>NUCLEOTIDE SEQUENCE [LARGE SCALE GENOMIC DNA]</scope>
    <source>
        <strain evidence="2 3">WL0113</strain>
    </source>
</reference>
<keyword evidence="1" id="KW-0812">Transmembrane</keyword>
<dbReference type="InterPro" id="IPR018681">
    <property type="entry name" value="DUF2165_transmembrane"/>
</dbReference>
<keyword evidence="1" id="KW-0472">Membrane</keyword>
<name>A0ABT3BDW0_9RHOB</name>
<feature type="transmembrane region" description="Helical" evidence="1">
    <location>
        <begin position="110"/>
        <end position="132"/>
    </location>
</feature>
<dbReference type="EMBL" id="JALIEB010000005">
    <property type="protein sequence ID" value="MCV3271761.1"/>
    <property type="molecule type" value="Genomic_DNA"/>
</dbReference>